<keyword evidence="4 7" id="KW-0574">Periplasm</keyword>
<name>A0ABQ3C6Y4_9GAMM</name>
<comment type="caution">
    <text evidence="11">The sequence shown here is derived from an EMBL/GenBank/DDBJ whole genome shotgun (WGS) entry which is preliminary data.</text>
</comment>
<keyword evidence="6 7" id="KW-0676">Redox-active center</keyword>
<keyword evidence="12" id="KW-1185">Reference proteome</keyword>
<keyword evidence="3 7" id="KW-0732">Signal</keyword>
<feature type="domain" description="Thioredoxin-like fold" evidence="10">
    <location>
        <begin position="145"/>
        <end position="266"/>
    </location>
</feature>
<gene>
    <name evidence="11" type="primary">dsbC</name>
    <name evidence="11" type="ORF">GCM10008101_27000</name>
</gene>
<evidence type="ECO:0000313" key="12">
    <source>
        <dbReference type="Proteomes" id="UP000643403"/>
    </source>
</evidence>
<evidence type="ECO:0000256" key="3">
    <source>
        <dbReference type="ARBA" id="ARBA00022729"/>
    </source>
</evidence>
<feature type="signal peptide" evidence="7">
    <location>
        <begin position="1"/>
        <end position="22"/>
    </location>
</feature>
<dbReference type="CDD" id="cd03020">
    <property type="entry name" value="DsbA_DsbC_DsbG"/>
    <property type="match status" value="1"/>
</dbReference>
<dbReference type="PANTHER" id="PTHR35272:SF3">
    <property type="entry name" value="THIOL:DISULFIDE INTERCHANGE PROTEIN DSBC"/>
    <property type="match status" value="1"/>
</dbReference>
<comment type="similarity">
    <text evidence="2 7">Belongs to the thioredoxin family. DsbC subfamily.</text>
</comment>
<dbReference type="InterPro" id="IPR018950">
    <property type="entry name" value="DiS-bond_isomerase_DsbC/G_N"/>
</dbReference>
<evidence type="ECO:0000256" key="1">
    <source>
        <dbReference type="ARBA" id="ARBA00004418"/>
    </source>
</evidence>
<dbReference type="Gene3D" id="3.10.450.70">
    <property type="entry name" value="Disulphide bond isomerase, DsbC/G, N-terminal"/>
    <property type="match status" value="1"/>
</dbReference>
<dbReference type="InterPro" id="IPR009094">
    <property type="entry name" value="DiS-bond_isomerase_DsbC/G_N_sf"/>
</dbReference>
<feature type="region of interest" description="Disordered" evidence="8">
    <location>
        <begin position="31"/>
        <end position="52"/>
    </location>
</feature>
<comment type="subcellular location">
    <subcellularLocation>
        <location evidence="1 7">Periplasm</location>
    </subcellularLocation>
</comment>
<comment type="function">
    <text evidence="7">Required for disulfide bond formation in some periplasmic proteins. Acts by transferring its disulfide bond to other proteins and is reduced in the process.</text>
</comment>
<dbReference type="Gene3D" id="3.40.30.10">
    <property type="entry name" value="Glutaredoxin"/>
    <property type="match status" value="1"/>
</dbReference>
<evidence type="ECO:0000259" key="9">
    <source>
        <dbReference type="Pfam" id="PF10411"/>
    </source>
</evidence>
<dbReference type="PANTHER" id="PTHR35272">
    <property type="entry name" value="THIOL:DISULFIDE INTERCHANGE PROTEIN DSBC-RELATED"/>
    <property type="match status" value="1"/>
</dbReference>
<sequence>MRALRTSVLLVAFGVASLTACAKVPSDAAPRASTLSRTAGSTAEAKPAAGTPDARAVDAVRALEPRAVVEHVGAAPIPGFREVVVGGQVAYVSDDGRYLFIPGSGGALYDATQKTNLTEASLGKLRSALVAKIPASDRIVYAPANPKHRVTVFTDISCGFCRKFHSEIAEYNRQGIAVEYVAFPRAGIGSEDYRQMVSVWCAPDRRKALTDAKSDRPVPARSCKSPVDMQYDIGQRAGLTGTPMVLADDGTQLGGYVPPARLRELLDKLEPAKTPAAG</sequence>
<dbReference type="InterPro" id="IPR033954">
    <property type="entry name" value="DiS-bond_Isoase_DsbC/G"/>
</dbReference>
<dbReference type="Pfam" id="PF10411">
    <property type="entry name" value="DsbC_N"/>
    <property type="match status" value="1"/>
</dbReference>
<evidence type="ECO:0000256" key="8">
    <source>
        <dbReference type="SAM" id="MobiDB-lite"/>
    </source>
</evidence>
<dbReference type="EMBL" id="BMXY01000004">
    <property type="protein sequence ID" value="GGZ71240.1"/>
    <property type="molecule type" value="Genomic_DNA"/>
</dbReference>
<dbReference type="InterPro" id="IPR012336">
    <property type="entry name" value="Thioredoxin-like_fold"/>
</dbReference>
<dbReference type="SUPFAM" id="SSF54423">
    <property type="entry name" value="DsbC/DsbG N-terminal domain-like"/>
    <property type="match status" value="1"/>
</dbReference>
<keyword evidence="5" id="KW-1015">Disulfide bond</keyword>
<evidence type="ECO:0000256" key="2">
    <source>
        <dbReference type="ARBA" id="ARBA00009813"/>
    </source>
</evidence>
<evidence type="ECO:0000313" key="11">
    <source>
        <dbReference type="EMBL" id="GGZ71240.1"/>
    </source>
</evidence>
<reference evidence="12" key="1">
    <citation type="journal article" date="2019" name="Int. J. Syst. Evol. Microbiol.">
        <title>The Global Catalogue of Microorganisms (GCM) 10K type strain sequencing project: providing services to taxonomists for standard genome sequencing and annotation.</title>
        <authorList>
            <consortium name="The Broad Institute Genomics Platform"/>
            <consortium name="The Broad Institute Genome Sequencing Center for Infectious Disease"/>
            <person name="Wu L."/>
            <person name="Ma J."/>
        </authorList>
    </citation>
    <scope>NUCLEOTIDE SEQUENCE [LARGE SCALE GENOMIC DNA]</scope>
    <source>
        <strain evidence="12">KCTC 22558</strain>
    </source>
</reference>
<feature type="domain" description="Disulphide bond isomerase DsbC/G N-terminal" evidence="9">
    <location>
        <begin position="49"/>
        <end position="119"/>
    </location>
</feature>
<dbReference type="Pfam" id="PF13098">
    <property type="entry name" value="Thioredoxin_2"/>
    <property type="match status" value="1"/>
</dbReference>
<organism evidence="11 12">
    <name type="scientific">Cognatilysobacter xinjiangensis</name>
    <dbReference type="NCBI Taxonomy" id="546892"/>
    <lineage>
        <taxon>Bacteria</taxon>
        <taxon>Pseudomonadati</taxon>
        <taxon>Pseudomonadota</taxon>
        <taxon>Gammaproteobacteria</taxon>
        <taxon>Lysobacterales</taxon>
        <taxon>Lysobacteraceae</taxon>
        <taxon>Cognatilysobacter</taxon>
    </lineage>
</organism>
<dbReference type="SUPFAM" id="SSF52833">
    <property type="entry name" value="Thioredoxin-like"/>
    <property type="match status" value="1"/>
</dbReference>
<proteinExistence type="inferred from homology"/>
<dbReference type="InterPro" id="IPR036249">
    <property type="entry name" value="Thioredoxin-like_sf"/>
</dbReference>
<dbReference type="PROSITE" id="PS51257">
    <property type="entry name" value="PROKAR_LIPOPROTEIN"/>
    <property type="match status" value="1"/>
</dbReference>
<evidence type="ECO:0000256" key="4">
    <source>
        <dbReference type="ARBA" id="ARBA00022764"/>
    </source>
</evidence>
<dbReference type="InterPro" id="IPR051470">
    <property type="entry name" value="Thiol:disulfide_interchange"/>
</dbReference>
<evidence type="ECO:0000256" key="6">
    <source>
        <dbReference type="ARBA" id="ARBA00023284"/>
    </source>
</evidence>
<accession>A0ABQ3C6Y4</accession>
<dbReference type="RefSeq" id="WP_189450868.1">
    <property type="nucleotide sequence ID" value="NZ_BMXY01000004.1"/>
</dbReference>
<evidence type="ECO:0000256" key="7">
    <source>
        <dbReference type="RuleBase" id="RU364038"/>
    </source>
</evidence>
<evidence type="ECO:0000256" key="5">
    <source>
        <dbReference type="ARBA" id="ARBA00023157"/>
    </source>
</evidence>
<dbReference type="Proteomes" id="UP000643403">
    <property type="component" value="Unassembled WGS sequence"/>
</dbReference>
<evidence type="ECO:0000259" key="10">
    <source>
        <dbReference type="Pfam" id="PF13098"/>
    </source>
</evidence>
<protein>
    <recommendedName>
        <fullName evidence="7">Thiol:disulfide interchange protein</fullName>
    </recommendedName>
</protein>
<feature type="chain" id="PRO_5044999320" description="Thiol:disulfide interchange protein" evidence="7">
    <location>
        <begin position="23"/>
        <end position="278"/>
    </location>
</feature>